<organism evidence="3 4">
    <name type="scientific">Arenicella chitinivorans</name>
    <dbReference type="NCBI Taxonomy" id="1329800"/>
    <lineage>
        <taxon>Bacteria</taxon>
        <taxon>Pseudomonadati</taxon>
        <taxon>Pseudomonadota</taxon>
        <taxon>Gammaproteobacteria</taxon>
        <taxon>Arenicellales</taxon>
        <taxon>Arenicellaceae</taxon>
        <taxon>Arenicella</taxon>
    </lineage>
</organism>
<accession>A0A918RRY8</accession>
<feature type="transmembrane region" description="Helical" evidence="1">
    <location>
        <begin position="6"/>
        <end position="26"/>
    </location>
</feature>
<proteinExistence type="predicted"/>
<reference evidence="3" key="1">
    <citation type="journal article" date="2014" name="Int. J. Syst. Evol. Microbiol.">
        <title>Complete genome sequence of Corynebacterium casei LMG S-19264T (=DSM 44701T), isolated from a smear-ripened cheese.</title>
        <authorList>
            <consortium name="US DOE Joint Genome Institute (JGI-PGF)"/>
            <person name="Walter F."/>
            <person name="Albersmeier A."/>
            <person name="Kalinowski J."/>
            <person name="Ruckert C."/>
        </authorList>
    </citation>
    <scope>NUCLEOTIDE SEQUENCE</scope>
    <source>
        <strain evidence="3">KCTC 12711</strain>
    </source>
</reference>
<dbReference type="AlphaFoldDB" id="A0A918RRY8"/>
<evidence type="ECO:0000259" key="2">
    <source>
        <dbReference type="Pfam" id="PF19762"/>
    </source>
</evidence>
<evidence type="ECO:0000313" key="4">
    <source>
        <dbReference type="Proteomes" id="UP000614811"/>
    </source>
</evidence>
<keyword evidence="4" id="KW-1185">Reference proteome</keyword>
<evidence type="ECO:0000256" key="1">
    <source>
        <dbReference type="SAM" id="Phobius"/>
    </source>
</evidence>
<keyword evidence="1" id="KW-0812">Transmembrane</keyword>
<feature type="domain" description="DUF6249" evidence="2">
    <location>
        <begin position="8"/>
        <end position="111"/>
    </location>
</feature>
<keyword evidence="1" id="KW-0472">Membrane</keyword>
<gene>
    <name evidence="3" type="ORF">GCM10008090_18530</name>
</gene>
<evidence type="ECO:0000313" key="3">
    <source>
        <dbReference type="EMBL" id="GHA08920.1"/>
    </source>
</evidence>
<dbReference type="Pfam" id="PF19762">
    <property type="entry name" value="DUF6249"/>
    <property type="match status" value="1"/>
</dbReference>
<feature type="transmembrane region" description="Helical" evidence="1">
    <location>
        <begin position="68"/>
        <end position="85"/>
    </location>
</feature>
<dbReference type="Proteomes" id="UP000614811">
    <property type="component" value="Unassembled WGS sequence"/>
</dbReference>
<dbReference type="InterPro" id="IPR046216">
    <property type="entry name" value="DUF6249"/>
</dbReference>
<name>A0A918RRY8_9GAMM</name>
<protein>
    <recommendedName>
        <fullName evidence="2">DUF6249 domain-containing protein</fullName>
    </recommendedName>
</protein>
<comment type="caution">
    <text evidence="3">The sequence shown here is derived from an EMBL/GenBank/DDBJ whole genome shotgun (WGS) entry which is preliminary data.</text>
</comment>
<sequence length="127" mass="13356">MEYFPFVIAILGLLFPLVLLPIIFGFESRSEARFHDTLKSMIESGQTLDEQTLSGIPGYKKKGPRNDVRSGLITTGTGLGIALLGKVALGSVIFGAGLLVLCIGASIAAYGLFGKHLSAAATRSDQA</sequence>
<keyword evidence="1" id="KW-1133">Transmembrane helix</keyword>
<dbReference type="RefSeq" id="WP_189400088.1">
    <property type="nucleotide sequence ID" value="NZ_BMXA01000002.1"/>
</dbReference>
<feature type="transmembrane region" description="Helical" evidence="1">
    <location>
        <begin position="91"/>
        <end position="113"/>
    </location>
</feature>
<dbReference type="EMBL" id="BMXA01000002">
    <property type="protein sequence ID" value="GHA08920.1"/>
    <property type="molecule type" value="Genomic_DNA"/>
</dbReference>
<reference evidence="3" key="2">
    <citation type="submission" date="2020-09" db="EMBL/GenBank/DDBJ databases">
        <authorList>
            <person name="Sun Q."/>
            <person name="Kim S."/>
        </authorList>
    </citation>
    <scope>NUCLEOTIDE SEQUENCE</scope>
    <source>
        <strain evidence="3">KCTC 12711</strain>
    </source>
</reference>